<protein>
    <submittedName>
        <fullName evidence="4">FMN-linked oxidoreductase</fullName>
    </submittedName>
</protein>
<sequence>MIVLPDFEVWAKKVLFEVAWNYYRSAADQERSYEGSVEALLRYFFRPRMLRDMSNGSLKTSFLGFESELPIYIAPAAMCKLGHPLGEVNWTKAARDFGIVQSIYIDERRELTTEILQKVERLGAKAIIFTVDVGWWSKRNLEIRHGGELPTASLGAFVAMGGRQDRNLSWNYIAWVKAQTSLPVIVKGVQTIGDIELSVKNGADAVMISNHGGRQVDHAPAPIDILYEL</sequence>
<dbReference type="PROSITE" id="PS51349">
    <property type="entry name" value="FMN_HYDROXY_ACID_DH_2"/>
    <property type="match status" value="1"/>
</dbReference>
<dbReference type="Gene3D" id="3.20.20.70">
    <property type="entry name" value="Aldolase class I"/>
    <property type="match status" value="2"/>
</dbReference>
<feature type="domain" description="FMN hydroxy acid dehydrogenase" evidence="3">
    <location>
        <begin position="1"/>
        <end position="229"/>
    </location>
</feature>
<keyword evidence="2" id="KW-0560">Oxidoreductase</keyword>
<evidence type="ECO:0000256" key="1">
    <source>
        <dbReference type="ARBA" id="ARBA00001917"/>
    </source>
</evidence>
<comment type="cofactor">
    <cofactor evidence="1">
        <name>FMN</name>
        <dbReference type="ChEBI" id="CHEBI:58210"/>
    </cofactor>
</comment>
<evidence type="ECO:0000313" key="4">
    <source>
        <dbReference type="EMBL" id="KAF2821154.1"/>
    </source>
</evidence>
<dbReference type="PANTHER" id="PTHR10578:SF101">
    <property type="entry name" value="L-LACTATE DEHYDROGENASE (CYTOCHROME B2)"/>
    <property type="match status" value="1"/>
</dbReference>
<dbReference type="Pfam" id="PF01070">
    <property type="entry name" value="FMN_dh"/>
    <property type="match status" value="2"/>
</dbReference>
<dbReference type="EMBL" id="MU006238">
    <property type="protein sequence ID" value="KAF2821154.1"/>
    <property type="molecule type" value="Genomic_DNA"/>
</dbReference>
<proteinExistence type="predicted"/>
<dbReference type="PROSITE" id="PS00557">
    <property type="entry name" value="FMN_HYDROXY_ACID_DH_1"/>
    <property type="match status" value="1"/>
</dbReference>
<dbReference type="GO" id="GO:0004460">
    <property type="term" value="F:L-lactate dehydrogenase (cytochrome) activity"/>
    <property type="evidence" value="ECO:0007669"/>
    <property type="project" value="TreeGrafter"/>
</dbReference>
<evidence type="ECO:0000256" key="2">
    <source>
        <dbReference type="ARBA" id="ARBA00023002"/>
    </source>
</evidence>
<organism evidence="4 5">
    <name type="scientific">Ophiobolus disseminans</name>
    <dbReference type="NCBI Taxonomy" id="1469910"/>
    <lineage>
        <taxon>Eukaryota</taxon>
        <taxon>Fungi</taxon>
        <taxon>Dikarya</taxon>
        <taxon>Ascomycota</taxon>
        <taxon>Pezizomycotina</taxon>
        <taxon>Dothideomycetes</taxon>
        <taxon>Pleosporomycetidae</taxon>
        <taxon>Pleosporales</taxon>
        <taxon>Pleosporineae</taxon>
        <taxon>Phaeosphaeriaceae</taxon>
        <taxon>Ophiobolus</taxon>
    </lineage>
</organism>
<reference evidence="4" key="1">
    <citation type="journal article" date="2020" name="Stud. Mycol.">
        <title>101 Dothideomycetes genomes: a test case for predicting lifestyles and emergence of pathogens.</title>
        <authorList>
            <person name="Haridas S."/>
            <person name="Albert R."/>
            <person name="Binder M."/>
            <person name="Bloem J."/>
            <person name="Labutti K."/>
            <person name="Salamov A."/>
            <person name="Andreopoulos B."/>
            <person name="Baker S."/>
            <person name="Barry K."/>
            <person name="Bills G."/>
            <person name="Bluhm B."/>
            <person name="Cannon C."/>
            <person name="Castanera R."/>
            <person name="Culley D."/>
            <person name="Daum C."/>
            <person name="Ezra D."/>
            <person name="Gonzalez J."/>
            <person name="Henrissat B."/>
            <person name="Kuo A."/>
            <person name="Liang C."/>
            <person name="Lipzen A."/>
            <person name="Lutzoni F."/>
            <person name="Magnuson J."/>
            <person name="Mondo S."/>
            <person name="Nolan M."/>
            <person name="Ohm R."/>
            <person name="Pangilinan J."/>
            <person name="Park H.-J."/>
            <person name="Ramirez L."/>
            <person name="Alfaro M."/>
            <person name="Sun H."/>
            <person name="Tritt A."/>
            <person name="Yoshinaga Y."/>
            <person name="Zwiers L.-H."/>
            <person name="Turgeon B."/>
            <person name="Goodwin S."/>
            <person name="Spatafora J."/>
            <person name="Crous P."/>
            <person name="Grigoriev I."/>
        </authorList>
    </citation>
    <scope>NUCLEOTIDE SEQUENCE</scope>
    <source>
        <strain evidence="4">CBS 113818</strain>
    </source>
</reference>
<gene>
    <name evidence="4" type="ORF">CC86DRAFT_411453</name>
</gene>
<dbReference type="AlphaFoldDB" id="A0A6A6ZLE4"/>
<dbReference type="PANTHER" id="PTHR10578">
    <property type="entry name" value="S -2-HYDROXY-ACID OXIDASE-RELATED"/>
    <property type="match status" value="1"/>
</dbReference>
<dbReference type="InterPro" id="IPR013785">
    <property type="entry name" value="Aldolase_TIM"/>
</dbReference>
<dbReference type="Proteomes" id="UP000799424">
    <property type="component" value="Unassembled WGS sequence"/>
</dbReference>
<dbReference type="InterPro" id="IPR000262">
    <property type="entry name" value="FMN-dep_DH"/>
</dbReference>
<dbReference type="SUPFAM" id="SSF51395">
    <property type="entry name" value="FMN-linked oxidoreductases"/>
    <property type="match status" value="1"/>
</dbReference>
<accession>A0A6A6ZLE4</accession>
<evidence type="ECO:0000259" key="3">
    <source>
        <dbReference type="PROSITE" id="PS51349"/>
    </source>
</evidence>
<dbReference type="GO" id="GO:0006089">
    <property type="term" value="P:lactate metabolic process"/>
    <property type="evidence" value="ECO:0007669"/>
    <property type="project" value="TreeGrafter"/>
</dbReference>
<keyword evidence="5" id="KW-1185">Reference proteome</keyword>
<dbReference type="OrthoDB" id="1925334at2759"/>
<evidence type="ECO:0000313" key="5">
    <source>
        <dbReference type="Proteomes" id="UP000799424"/>
    </source>
</evidence>
<name>A0A6A6ZLE4_9PLEO</name>
<dbReference type="InterPro" id="IPR037396">
    <property type="entry name" value="FMN_HAD"/>
</dbReference>
<dbReference type="InterPro" id="IPR008259">
    <property type="entry name" value="FMN_hydac_DH_AS"/>
</dbReference>